<dbReference type="AlphaFoldDB" id="A0AAD8WS66"/>
<accession>A0AAD8WS66</accession>
<organism evidence="1 2">
    <name type="scientific">Lolium multiflorum</name>
    <name type="common">Italian ryegrass</name>
    <name type="synonym">Lolium perenne subsp. multiflorum</name>
    <dbReference type="NCBI Taxonomy" id="4521"/>
    <lineage>
        <taxon>Eukaryota</taxon>
        <taxon>Viridiplantae</taxon>
        <taxon>Streptophyta</taxon>
        <taxon>Embryophyta</taxon>
        <taxon>Tracheophyta</taxon>
        <taxon>Spermatophyta</taxon>
        <taxon>Magnoliopsida</taxon>
        <taxon>Liliopsida</taxon>
        <taxon>Poales</taxon>
        <taxon>Poaceae</taxon>
        <taxon>BOP clade</taxon>
        <taxon>Pooideae</taxon>
        <taxon>Poodae</taxon>
        <taxon>Poeae</taxon>
        <taxon>Poeae Chloroplast Group 2 (Poeae type)</taxon>
        <taxon>Loliodinae</taxon>
        <taxon>Loliinae</taxon>
        <taxon>Lolium</taxon>
    </lineage>
</organism>
<comment type="caution">
    <text evidence="1">The sequence shown here is derived from an EMBL/GenBank/DDBJ whole genome shotgun (WGS) entry which is preliminary data.</text>
</comment>
<sequence length="70" mass="7255">MYSPRVESHLTLSAVALASLAATSTAFMCAKRVSSSSAATRACSSVAFARAKHGSRLYPSPLPPPPHPSL</sequence>
<name>A0AAD8WS66_LOLMU</name>
<proteinExistence type="predicted"/>
<reference evidence="1" key="1">
    <citation type="submission" date="2023-07" db="EMBL/GenBank/DDBJ databases">
        <title>A chromosome-level genome assembly of Lolium multiflorum.</title>
        <authorList>
            <person name="Chen Y."/>
            <person name="Copetti D."/>
            <person name="Kolliker R."/>
            <person name="Studer B."/>
        </authorList>
    </citation>
    <scope>NUCLEOTIDE SEQUENCE</scope>
    <source>
        <strain evidence="1">02402/16</strain>
        <tissue evidence="1">Leaf</tissue>
    </source>
</reference>
<protein>
    <submittedName>
        <fullName evidence="1">Uncharacterized protein</fullName>
    </submittedName>
</protein>
<evidence type="ECO:0000313" key="1">
    <source>
        <dbReference type="EMBL" id="KAK1678604.1"/>
    </source>
</evidence>
<evidence type="ECO:0000313" key="2">
    <source>
        <dbReference type="Proteomes" id="UP001231189"/>
    </source>
</evidence>
<dbReference type="Proteomes" id="UP001231189">
    <property type="component" value="Unassembled WGS sequence"/>
</dbReference>
<gene>
    <name evidence="1" type="ORF">QYE76_039452</name>
</gene>
<keyword evidence="2" id="KW-1185">Reference proteome</keyword>
<dbReference type="EMBL" id="JAUUTY010000002">
    <property type="protein sequence ID" value="KAK1678604.1"/>
    <property type="molecule type" value="Genomic_DNA"/>
</dbReference>